<dbReference type="PANTHER" id="PTHR31170">
    <property type="entry name" value="BNAC04G53230D PROTEIN"/>
    <property type="match status" value="1"/>
</dbReference>
<accession>A0A834YL32</accession>
<keyword evidence="1" id="KW-0472">Membrane</keyword>
<dbReference type="PANTHER" id="PTHR31170:SF25">
    <property type="entry name" value="BNAA09G04570D PROTEIN"/>
    <property type="match status" value="1"/>
</dbReference>
<keyword evidence="1" id="KW-1133">Transmembrane helix</keyword>
<dbReference type="AlphaFoldDB" id="A0A834YL32"/>
<dbReference type="InterPro" id="IPR004158">
    <property type="entry name" value="DUF247_pln"/>
</dbReference>
<organism evidence="2 3">
    <name type="scientific">Tetracentron sinense</name>
    <name type="common">Spur-leaf</name>
    <dbReference type="NCBI Taxonomy" id="13715"/>
    <lineage>
        <taxon>Eukaryota</taxon>
        <taxon>Viridiplantae</taxon>
        <taxon>Streptophyta</taxon>
        <taxon>Embryophyta</taxon>
        <taxon>Tracheophyta</taxon>
        <taxon>Spermatophyta</taxon>
        <taxon>Magnoliopsida</taxon>
        <taxon>Trochodendrales</taxon>
        <taxon>Trochodendraceae</taxon>
        <taxon>Tetracentron</taxon>
    </lineage>
</organism>
<dbReference type="OMA" id="QIMANSI"/>
<keyword evidence="3" id="KW-1185">Reference proteome</keyword>
<sequence length="472" mass="54258">MEDSHIVSGENERGHSVPIQIMANSIREKLNSVSPLSEETCIYRVPKILRKVSESAYTPQLVSIGPFHHNSGSLGNMDVHKQRYLKTYLDWYPWIKLESYLEALWGLEARASQCYDEFINLNSYQFVEMMLLDGFFIIVFLLKSCYLPDRQGKDPIFDTLWMPSAIQVDMMLLENQLPFFILEHLFNLVSVSEQGNTYPDLFDLIIHSFGGLVEKNTIPETIDRSKVKHILDLLRSCSIPLSTVESRQELLRCCCVPFISPIAKSIRDRVRSCCIPFTSSQLAESPQVDRMSKLRYSVTELHDTGVKFKAGVSGSNCLLDLKFIDGVLEIQPLRIHDGTEPFFRNLIAFEQCHYPSSAYVTSYASFMDYLINTPKDVGLLIHHEIIENYLGDNEELSGFINNLSKDVVLVDESYFSRDYEELHAYCKMRQHKWMTSLRREYFNSPWAIISFFAAVLLLVLTLIQSICSIISL</sequence>
<proteinExistence type="predicted"/>
<dbReference type="Pfam" id="PF03140">
    <property type="entry name" value="DUF247"/>
    <property type="match status" value="1"/>
</dbReference>
<gene>
    <name evidence="2" type="ORF">HHK36_025751</name>
</gene>
<dbReference type="OrthoDB" id="672127at2759"/>
<evidence type="ECO:0000256" key="1">
    <source>
        <dbReference type="SAM" id="Phobius"/>
    </source>
</evidence>
<dbReference type="EMBL" id="JABCRI010000019">
    <property type="protein sequence ID" value="KAF8389066.1"/>
    <property type="molecule type" value="Genomic_DNA"/>
</dbReference>
<protein>
    <submittedName>
        <fullName evidence="2">Uncharacterized protein</fullName>
    </submittedName>
</protein>
<feature type="transmembrane region" description="Helical" evidence="1">
    <location>
        <begin position="446"/>
        <end position="471"/>
    </location>
</feature>
<comment type="caution">
    <text evidence="2">The sequence shown here is derived from an EMBL/GenBank/DDBJ whole genome shotgun (WGS) entry which is preliminary data.</text>
</comment>
<name>A0A834YL32_TETSI</name>
<keyword evidence="1" id="KW-0812">Transmembrane</keyword>
<evidence type="ECO:0000313" key="2">
    <source>
        <dbReference type="EMBL" id="KAF8389066.1"/>
    </source>
</evidence>
<dbReference type="Proteomes" id="UP000655225">
    <property type="component" value="Unassembled WGS sequence"/>
</dbReference>
<evidence type="ECO:0000313" key="3">
    <source>
        <dbReference type="Proteomes" id="UP000655225"/>
    </source>
</evidence>
<reference evidence="2 3" key="1">
    <citation type="submission" date="2020-04" db="EMBL/GenBank/DDBJ databases">
        <title>Plant Genome Project.</title>
        <authorList>
            <person name="Zhang R.-G."/>
        </authorList>
    </citation>
    <scope>NUCLEOTIDE SEQUENCE [LARGE SCALE GENOMIC DNA]</scope>
    <source>
        <strain evidence="2">YNK0</strain>
        <tissue evidence="2">Leaf</tissue>
    </source>
</reference>